<dbReference type="SUPFAM" id="SSF53901">
    <property type="entry name" value="Thiolase-like"/>
    <property type="match status" value="3"/>
</dbReference>
<reference evidence="9 10" key="1">
    <citation type="submission" date="2016-10" db="EMBL/GenBank/DDBJ databases">
        <title>The Draft Genome Sequence of Actinokineospora bangkokensis 44EHWT reveals the biosynthetic pathway of antifungal compounds Thailandins with unusual extender unit butylmalonyl-CoA.</title>
        <authorList>
            <person name="Greule A."/>
            <person name="Intra B."/>
            <person name="Flemming S."/>
            <person name="Rommel M.G."/>
            <person name="Panbangred W."/>
            <person name="Bechthold A."/>
        </authorList>
    </citation>
    <scope>NUCLEOTIDE SEQUENCE [LARGE SCALE GENOMIC DNA]</scope>
    <source>
        <strain evidence="9 10">44EHW</strain>
    </source>
</reference>
<dbReference type="PANTHER" id="PTHR43775:SF51">
    <property type="entry name" value="INACTIVE PHENOLPHTHIOCEROL SYNTHESIS POLYKETIDE SYNTHASE TYPE I PKS1-RELATED"/>
    <property type="match status" value="1"/>
</dbReference>
<dbReference type="Proteomes" id="UP000186040">
    <property type="component" value="Unassembled WGS sequence"/>
</dbReference>
<feature type="domain" description="Ketosynthase family 3 (KS3)" evidence="8">
    <location>
        <begin position="985"/>
        <end position="1394"/>
    </location>
</feature>
<dbReference type="EMBL" id="MKQR01000009">
    <property type="protein sequence ID" value="OLR93773.1"/>
    <property type="molecule type" value="Genomic_DNA"/>
</dbReference>
<keyword evidence="1" id="KW-0596">Phosphopantetheine</keyword>
<proteinExistence type="predicted"/>
<dbReference type="SMART" id="SM01294">
    <property type="entry name" value="PKS_PP_betabranch"/>
    <property type="match status" value="2"/>
</dbReference>
<keyword evidence="5" id="KW-0511">Multifunctional enzyme</keyword>
<evidence type="ECO:0000313" key="9">
    <source>
        <dbReference type="EMBL" id="OLR93773.1"/>
    </source>
</evidence>
<dbReference type="STRING" id="1193682.BJP25_16145"/>
<dbReference type="Pfam" id="PF00109">
    <property type="entry name" value="ketoacyl-synt"/>
    <property type="match status" value="3"/>
</dbReference>
<dbReference type="CDD" id="cd00833">
    <property type="entry name" value="PKS"/>
    <property type="match status" value="3"/>
</dbReference>
<evidence type="ECO:0000256" key="1">
    <source>
        <dbReference type="ARBA" id="ARBA00022450"/>
    </source>
</evidence>
<feature type="domain" description="Carrier" evidence="7">
    <location>
        <begin position="2243"/>
        <end position="2318"/>
    </location>
</feature>
<feature type="domain" description="Carrier" evidence="7">
    <location>
        <begin position="3595"/>
        <end position="3670"/>
    </location>
</feature>
<evidence type="ECO:0008006" key="11">
    <source>
        <dbReference type="Google" id="ProtNLM"/>
    </source>
</evidence>
<dbReference type="PROSITE" id="PS00012">
    <property type="entry name" value="PHOSPHOPANTETHEINE"/>
    <property type="match status" value="2"/>
</dbReference>
<dbReference type="InterPro" id="IPR014031">
    <property type="entry name" value="Ketoacyl_synth_C"/>
</dbReference>
<dbReference type="CDD" id="cd08956">
    <property type="entry name" value="KR_3_FAS_SDR_x"/>
    <property type="match status" value="1"/>
</dbReference>
<dbReference type="RefSeq" id="WP_075974672.1">
    <property type="nucleotide sequence ID" value="NZ_MKQR01000009.1"/>
</dbReference>
<dbReference type="InterPro" id="IPR032821">
    <property type="entry name" value="PKS_assoc"/>
</dbReference>
<dbReference type="OrthoDB" id="9778690at2"/>
<dbReference type="InterPro" id="IPR020841">
    <property type="entry name" value="PKS_Beta-ketoAc_synthase_dom"/>
</dbReference>
<dbReference type="GO" id="GO:0004312">
    <property type="term" value="F:fatty acid synthase activity"/>
    <property type="evidence" value="ECO:0007669"/>
    <property type="project" value="TreeGrafter"/>
</dbReference>
<dbReference type="InterPro" id="IPR016035">
    <property type="entry name" value="Acyl_Trfase/lysoPLipase"/>
</dbReference>
<keyword evidence="2" id="KW-0597">Phosphoprotein</keyword>
<evidence type="ECO:0000259" key="8">
    <source>
        <dbReference type="PROSITE" id="PS52004"/>
    </source>
</evidence>
<dbReference type="FunFam" id="3.40.47.10:FF:000019">
    <property type="entry name" value="Polyketide synthase type I"/>
    <property type="match status" value="2"/>
</dbReference>
<dbReference type="SUPFAM" id="SSF47336">
    <property type="entry name" value="ACP-like"/>
    <property type="match status" value="3"/>
</dbReference>
<evidence type="ECO:0000259" key="7">
    <source>
        <dbReference type="PROSITE" id="PS50075"/>
    </source>
</evidence>
<dbReference type="Gene3D" id="1.10.1200.10">
    <property type="entry name" value="ACP-like"/>
    <property type="match status" value="3"/>
</dbReference>
<evidence type="ECO:0000313" key="10">
    <source>
        <dbReference type="Proteomes" id="UP000186040"/>
    </source>
</evidence>
<dbReference type="FunFam" id="1.10.1200.10:FF:000007">
    <property type="entry name" value="Probable polyketide synthase pks17"/>
    <property type="match status" value="2"/>
</dbReference>
<dbReference type="InterPro" id="IPR036736">
    <property type="entry name" value="ACP-like_sf"/>
</dbReference>
<dbReference type="SUPFAM" id="SSF51735">
    <property type="entry name" value="NAD(P)-binding Rossmann-fold domains"/>
    <property type="match status" value="4"/>
</dbReference>
<dbReference type="CDD" id="cd08952">
    <property type="entry name" value="KR_1_SDR_x"/>
    <property type="match status" value="1"/>
</dbReference>
<protein>
    <recommendedName>
        <fullName evidence="11">Polyketide synthase</fullName>
    </recommendedName>
</protein>
<accession>A0A1Q9LP43</accession>
<dbReference type="InterPro" id="IPR014043">
    <property type="entry name" value="Acyl_transferase_dom"/>
</dbReference>
<evidence type="ECO:0000256" key="5">
    <source>
        <dbReference type="ARBA" id="ARBA00023268"/>
    </source>
</evidence>
<dbReference type="InterPro" id="IPR014030">
    <property type="entry name" value="Ketoacyl_synth_N"/>
</dbReference>
<dbReference type="SMART" id="SM00823">
    <property type="entry name" value="PKS_PP"/>
    <property type="match status" value="3"/>
</dbReference>
<dbReference type="InterPro" id="IPR001227">
    <property type="entry name" value="Ac_transferase_dom_sf"/>
</dbReference>
<dbReference type="InterPro" id="IPR036291">
    <property type="entry name" value="NAD(P)-bd_dom_sf"/>
</dbReference>
<dbReference type="Pfam" id="PF00550">
    <property type="entry name" value="PP-binding"/>
    <property type="match status" value="3"/>
</dbReference>
<dbReference type="InterPro" id="IPR020806">
    <property type="entry name" value="PKS_PP-bd"/>
</dbReference>
<dbReference type="GO" id="GO:0004315">
    <property type="term" value="F:3-oxoacyl-[acyl-carrier-protein] synthase activity"/>
    <property type="evidence" value="ECO:0007669"/>
    <property type="project" value="InterPro"/>
</dbReference>
<dbReference type="GO" id="GO:0006633">
    <property type="term" value="P:fatty acid biosynthetic process"/>
    <property type="evidence" value="ECO:0007669"/>
    <property type="project" value="InterPro"/>
</dbReference>
<keyword evidence="10" id="KW-1185">Reference proteome</keyword>
<name>A0A1Q9LP43_9PSEU</name>
<dbReference type="PROSITE" id="PS00606">
    <property type="entry name" value="KS3_1"/>
    <property type="match status" value="2"/>
</dbReference>
<dbReference type="PANTHER" id="PTHR43775">
    <property type="entry name" value="FATTY ACID SYNTHASE"/>
    <property type="match status" value="1"/>
</dbReference>
<dbReference type="Gene3D" id="3.40.366.10">
    <property type="entry name" value="Malonyl-Coenzyme A Acyl Carrier Protein, domain 2"/>
    <property type="match status" value="3"/>
</dbReference>
<dbReference type="PROSITE" id="PS50075">
    <property type="entry name" value="CARRIER"/>
    <property type="match status" value="3"/>
</dbReference>
<dbReference type="InterPro" id="IPR013968">
    <property type="entry name" value="PKS_KR"/>
</dbReference>
<dbReference type="SMART" id="SM00825">
    <property type="entry name" value="PKS_KS"/>
    <property type="match status" value="3"/>
</dbReference>
<dbReference type="GO" id="GO:0031177">
    <property type="term" value="F:phosphopantetheine binding"/>
    <property type="evidence" value="ECO:0007669"/>
    <property type="project" value="InterPro"/>
</dbReference>
<dbReference type="SMART" id="SM00822">
    <property type="entry name" value="PKS_KR"/>
    <property type="match status" value="2"/>
</dbReference>
<comment type="caution">
    <text evidence="9">The sequence shown here is derived from an EMBL/GenBank/DDBJ whole genome shotgun (WGS) entry which is preliminary data.</text>
</comment>
<dbReference type="InterPro" id="IPR009081">
    <property type="entry name" value="PP-bd_ACP"/>
</dbReference>
<evidence type="ECO:0000256" key="4">
    <source>
        <dbReference type="ARBA" id="ARBA00022737"/>
    </source>
</evidence>
<dbReference type="InterPro" id="IPR018201">
    <property type="entry name" value="Ketoacyl_synth_AS"/>
</dbReference>
<dbReference type="Gene3D" id="3.40.47.10">
    <property type="match status" value="3"/>
</dbReference>
<dbReference type="InterPro" id="IPR016036">
    <property type="entry name" value="Malonyl_transacylase_ACP-bd"/>
</dbReference>
<dbReference type="InterPro" id="IPR057326">
    <property type="entry name" value="KR_dom"/>
</dbReference>
<keyword evidence="6" id="KW-0012">Acyltransferase</keyword>
<dbReference type="InterPro" id="IPR016039">
    <property type="entry name" value="Thiolase-like"/>
</dbReference>
<dbReference type="SUPFAM" id="SSF55048">
    <property type="entry name" value="Probable ACP-binding domain of malonyl-CoA ACP transacylase"/>
    <property type="match status" value="3"/>
</dbReference>
<feature type="domain" description="Ketosynthase family 3 (KS3)" evidence="8">
    <location>
        <begin position="2335"/>
        <end position="2747"/>
    </location>
</feature>
<organism evidence="9 10">
    <name type="scientific">Actinokineospora bangkokensis</name>
    <dbReference type="NCBI Taxonomy" id="1193682"/>
    <lineage>
        <taxon>Bacteria</taxon>
        <taxon>Bacillati</taxon>
        <taxon>Actinomycetota</taxon>
        <taxon>Actinomycetes</taxon>
        <taxon>Pseudonocardiales</taxon>
        <taxon>Pseudonocardiaceae</taxon>
        <taxon>Actinokineospora</taxon>
    </lineage>
</organism>
<dbReference type="Gene3D" id="3.40.50.720">
    <property type="entry name" value="NAD(P)-binding Rossmann-like Domain"/>
    <property type="match status" value="2"/>
</dbReference>
<dbReference type="SUPFAM" id="SSF52151">
    <property type="entry name" value="FabD/lysophospholipase-like"/>
    <property type="match status" value="3"/>
</dbReference>
<evidence type="ECO:0000256" key="3">
    <source>
        <dbReference type="ARBA" id="ARBA00022679"/>
    </source>
</evidence>
<keyword evidence="4" id="KW-0677">Repeat</keyword>
<evidence type="ECO:0000256" key="6">
    <source>
        <dbReference type="ARBA" id="ARBA00023315"/>
    </source>
</evidence>
<feature type="domain" description="Carrier" evidence="7">
    <location>
        <begin position="888"/>
        <end position="963"/>
    </location>
</feature>
<dbReference type="PROSITE" id="PS52004">
    <property type="entry name" value="KS3_2"/>
    <property type="match status" value="3"/>
</dbReference>
<dbReference type="Pfam" id="PF16197">
    <property type="entry name" value="KAsynt_C_assoc"/>
    <property type="match status" value="3"/>
</dbReference>
<sequence length="3751" mass="388126">MDAPRSETRLDVAVVGVACRLPAAADPGAFWALLAAGASGIGEVPPGRWPDEHLLDRDAHAHLRRGGFLERVDGFDAEFFGISPREAAAMDPQQRLALELAWEALEDAGVAPGATPDTAVLLGAMADDYAHLLRRATGPGAFTVTGTHRGALANRVSYCLGLTGTSLTVDCGQSSSLVAVHVACAELAGGRVRAALAGGVNLNLLAATALGVHEFGALSPDGLCHTFDARANGYVRGEGGAVVVLKRLADAVADGDHVYCVIRGGAVNHDGGGTTYTTPDGAAQERLLRAACASAEVDPAAVDFVELHGTGTRVGDPVEAAALGAVLGGAPGRRAPLLVGSAKTNVGHLEGAAGVVGLVKAVLALDRGELPRSLNYTTPNPDIDLDALNLRVHTEHSALDGPVLAGVSSFGMGGANCHLVLSRATADERPENPLPALPVAPIPVSARTPLALRAHARALAECHLEPGELAAALTTTRRAFEHRAVVNAETRDEATELLRALADGRDHPRVTVGAVSEDEGGLAFLFPGQGSQRPGMGRELYEALPAFAAEFDAVAGHLDPLLGRSTHDLVLSGRHDLDDTAVTQPALFAVEVATAAVLRDVGLVPDHLIGHSVGEIAAAHLAGVFSLADACALVAARGRLMGGLPPGGAMVAVQAAEDEVDTTEVDIAAVNGPDALVLSGDADVVAAVAARFAAAGRKTTRLRVSHAFHSARVDPVLAEFAAVAARLEYAEPRVAVVSNLLGRVAGPGELSTPDYWVRHARDAVRFLDGVRSLDAAGVSRFVEVGPGTALTSMVDAGMGRPCRVRVPTLRAAGDELRSTLDAVAALHVTGTPVAWERLVGTSRAKLPTYPFQRRSHWLTTSQPEAEAPEQDGSLRARWWQEAADQRPRLLLDAVLGHVAHVLGHADAAEVDPRRRFKDLGFDSLSAVQLRDRLAAATEVALPSSLLFDHPTPHAVAGRIAALLAGEVAPAEDAPAEVAATAAAHGDPVVIVGMACALPGGVSTPDELWELVAEGREGIGPFPTDRGWGRRGVGGFLAGAADFDADFFEISPREALAMDPQQRLVLECSWEALERAGINPAGLRGTDTGVFTGVMGQDYLAPLNDIDDDARGHALTGGSASVVSGRVAYALGLEGPAISLDTACSSSLVALHWAVQALRRGECSLALAGGVTVMSSPGMFVEFERQGGLAPDGRCKAFSDDADGTGWSEGVAVLVVERLSDARRNGHDVLAVVRGSAVNSDGASNGLTAPNGPSQERVIRRALADAGLSASDVDLLEAHGTGTALGDPIEAQALLATYGRDRAGTPLRLGSLKSNIGHTQAAAGVAGVIKVVQAMRHAVLPRTLHAERPSTHVDWSAGDVRLLTEQLPWESDRPRRAGVSSFGISGTNAHVIVEQAAPAERAPEPRPVVVPWVYSAHDRAALDAQTARLRGVEAEPADVGWSLVTGRARLDERAVVVGTDLDDFHADPVTGRVGATRLALLFPGQGAQRAGMGQRLAARFGVFADALTEVCGHFDLPLREVMASGEGLSDTRFTQPALFAHQVALHRLLESWGVRGEALIGHSIGEVAAAHVAGVWSLADACALVQARGRLMGELPPGGAMVSVEATEDEVAPLLTPLVSIAAVNGPRAVVVSGAEDEVRAIAAHWRERGRRTKRLDVSHAFHSPLVEPMLDEFARVAASLTYRTPRVPVVSNVTGRFATTELTDPGYWVRHVREAVRFADGVAALAERGITTVAELGPRPVLSASLGDLDPAPLARDALDEDAALLTGAGRLWVRGVDVDWARTFDGVGARRVDLPTYPFQRSRYWPAAAGPDVGTWCREVVWEPVDLPAGQLDGGWAVIPGAGCPADVAEQVRVGVLARGGRLTEPEDADGVVALLGWDRHEGDGLWELVALRADLAARGVSAPLWCATRGAVAVADEQVSSPVGAGLWGLGRVAGLELGAAWGGLVDVADGAWDKLADALAASRPELALRGGGAFSRGLGPARPAAADPLDLSGATVLVTGGTGALGRHVAAWLTGRGAARVVLAGRSAAPVDGYEVVACDVTDADAVRGLVGSLGPGLRGVVHAAGVLHDGLLDGLTREVFDDVVRAKVVGGWNLHEATRGVELDLFLVFSSIVGVLGNGGQGAYAAANAFLDGLIAHRRGLGLPGTGVAWGPWAGEGMAATEAVARRFERDGISPMAPEHALAALDHVVDHGITLPLIADVDWTRLAAARGASPFGAAPAQAGRLSARVEGLPEGERRRVVTELVRDTAAAVLGHRDPGALDVTRPFKELGFDSLTALELRTALAAVTDLPIPGTLVYDYPTPAAAVDHVLSQLADEDTAEDGLARPAAPDEPIAIVGMACRLPGGIHTPDELWSLVASGGEGVGPFPTDRGWDPALSGVGGFLHDAADFDAGFFGISPREAAAMDPQQRLVLECSWEALERACLDPGSLRGSATGVYLGVSHQDYGPRLHEPAEGAEGYLLTGLAPSVVSGRVAYALGLEGPALSIDTACSSSLVALHSAVQALRRGECSLAITGGVTVMSNPGSFVEFARQGGLAADGRCKAFSDAADGTGWSEGVAVLVVERLSDAQRLGHDVLAVVRGSAVNSDGASNGLTAPNGPSQERVIRRALADAGLRPDDVDAVEAHGTGTRLGDPIEARALLATYGRDRAGAPLRLGSLKSNIGHTQAAAGAAGIIKVVQALRHGVLPRTLHVDTPSAEVDWASGGVELLTSDVPWSPGDRRRRAGVSSFGISGTNAHVIIEEGVPLPTATPATGGVLPWVLSAADGDALRAHAAQLADLPDVSDADVAWTLASSRAGLPHRAVVLGATREEFTAGLRALAAGDTGAGLVVGDGTTAGETVFAFSGQGAQRAGMGVVLAARFPVFADALAQVCAEFAIPVADAMRTGVDLAQTEFTQAALFAHEVALVRLLESWGVRPDVLIGHSIGEVAAAHVAGVWSLADACALVAARGRVLQALPEGGAMVSVEATEDEVVPLLTPGAALAAVNGPRAVVVSGVLAEVEAVAAAFAGRRTKRLDVSHAFHSPLVEPALAEFRAVAEGLTYHRPRLPVLSTLTGRLATAELTDPNHWVRHLREPVRFADGVRALLERGVARVVEIGPDAVLAQSVHACAGDRPLLVTAAQRRSRPEVDALLEATARLHAHGADVDWTAVVSADGTRPRPAHLPTYPFQRSRYWLDTPTGGPRTDSLFAVDWEPVAPGTPETAQDIGVLRPSGDLATTLARLQDALAGAGRLAVLVDGAESDPAQAAVVGLVRSAQNEHPGRLLLVDGPLSVDHLPAAFATGETHLSVVDGRWLAPRLVPSSGSDASADPPWEQGGTVLITGGTGAVGGHVARHLAGTHGVARVLLLSRRGPDSPDASRLVAELAELGCAAQVVACDAGDRDALAAVLATIPAEHPLTGVVHAAGVLRDGLITTMTPDALAAVVTAKADAARHLDELTRDLPVSRFVLCSAFSGLVGGPGQANYAAANAAVDAVAARRRAAGLPAVSLAWGLWESGMADELGAADRRRLAGFGVVAMPAAQCLRLFDRCHGSERALLVPAALALTGDDLRPHPLLRRLAPATPPTAQAPRPARVPLSEQVAGMGEDERRAHLLAVVRTEAAAVLGHRSPGDVAPRTGFAEQGFDSLTGVEFRNRLDALVGTPLTATLIYDHPTPEAVADHLATTTDPGSGAGPSIDDLEQRLDALVPSGADRDALAARLRGLLDRLGRAEQADPAPAEAEEAVGELLAEASDDEIFAFIDNELGTS</sequence>
<dbReference type="Gene3D" id="3.30.70.3290">
    <property type="match status" value="3"/>
</dbReference>
<dbReference type="Pfam" id="PF00698">
    <property type="entry name" value="Acyl_transf_1"/>
    <property type="match status" value="3"/>
</dbReference>
<gene>
    <name evidence="9" type="ORF">BJP25_16145</name>
</gene>
<evidence type="ECO:0000256" key="2">
    <source>
        <dbReference type="ARBA" id="ARBA00022553"/>
    </source>
</evidence>
<dbReference type="InterPro" id="IPR050091">
    <property type="entry name" value="PKS_NRPS_Biosynth_Enz"/>
</dbReference>
<dbReference type="InterPro" id="IPR006162">
    <property type="entry name" value="Ppantetheine_attach_site"/>
</dbReference>
<dbReference type="Pfam" id="PF02801">
    <property type="entry name" value="Ketoacyl-synt_C"/>
    <property type="match status" value="3"/>
</dbReference>
<dbReference type="SMART" id="SM00827">
    <property type="entry name" value="PKS_AT"/>
    <property type="match status" value="3"/>
</dbReference>
<feature type="domain" description="Ketosynthase family 3 (KS3)" evidence="8">
    <location>
        <begin position="9"/>
        <end position="423"/>
    </location>
</feature>
<keyword evidence="3" id="KW-0808">Transferase</keyword>
<dbReference type="Pfam" id="PF08659">
    <property type="entry name" value="KR"/>
    <property type="match status" value="2"/>
</dbReference>